<feature type="domain" description="Wax synthase" evidence="10">
    <location>
        <begin position="185"/>
        <end position="272"/>
    </location>
</feature>
<feature type="transmembrane region" description="Helical" evidence="9">
    <location>
        <begin position="123"/>
        <end position="141"/>
    </location>
</feature>
<evidence type="ECO:0000256" key="3">
    <source>
        <dbReference type="ARBA" id="ARBA00022679"/>
    </source>
</evidence>
<evidence type="ECO:0000256" key="1">
    <source>
        <dbReference type="ARBA" id="ARBA00004141"/>
    </source>
</evidence>
<dbReference type="PANTHER" id="PTHR31595:SF71">
    <property type="entry name" value="LONG-CHAIN-ALCOHOL O-FATTY-ACYLTRANSFERASE 5-RELATED"/>
    <property type="match status" value="1"/>
</dbReference>
<comment type="subcellular location">
    <subcellularLocation>
        <location evidence="1">Membrane</location>
        <topology evidence="1">Multi-pass membrane protein</topology>
    </subcellularLocation>
</comment>
<evidence type="ECO:0000313" key="12">
    <source>
        <dbReference type="Proteomes" id="UP001472677"/>
    </source>
</evidence>
<keyword evidence="7 9" id="KW-0472">Membrane</keyword>
<evidence type="ECO:0000256" key="2">
    <source>
        <dbReference type="ARBA" id="ARBA00007282"/>
    </source>
</evidence>
<evidence type="ECO:0000256" key="5">
    <source>
        <dbReference type="ARBA" id="ARBA00022989"/>
    </source>
</evidence>
<name>A0ABR2A366_9ROSI</name>
<dbReference type="Proteomes" id="UP001472677">
    <property type="component" value="Unassembled WGS sequence"/>
</dbReference>
<dbReference type="InterPro" id="IPR032805">
    <property type="entry name" value="Wax_synthase_dom"/>
</dbReference>
<evidence type="ECO:0000256" key="7">
    <source>
        <dbReference type="ARBA" id="ARBA00023136"/>
    </source>
</evidence>
<keyword evidence="12" id="KW-1185">Reference proteome</keyword>
<evidence type="ECO:0000313" key="11">
    <source>
        <dbReference type="EMBL" id="KAK8487411.1"/>
    </source>
</evidence>
<dbReference type="PANTHER" id="PTHR31595">
    <property type="entry name" value="LONG-CHAIN-ALCOHOL O-FATTY-ACYLTRANSFERASE 3-RELATED"/>
    <property type="match status" value="1"/>
</dbReference>
<feature type="transmembrane region" description="Helical" evidence="9">
    <location>
        <begin position="233"/>
        <end position="254"/>
    </location>
</feature>
<protein>
    <recommendedName>
        <fullName evidence="10">Wax synthase domain-containing protein</fullName>
    </recommendedName>
</protein>
<gene>
    <name evidence="11" type="ORF">V6N12_037544</name>
</gene>
<accession>A0ABR2A366</accession>
<comment type="similarity">
    <text evidence="2">Belongs to the wax synthase family.</text>
</comment>
<feature type="transmembrane region" description="Helical" evidence="9">
    <location>
        <begin position="32"/>
        <end position="51"/>
    </location>
</feature>
<evidence type="ECO:0000256" key="6">
    <source>
        <dbReference type="ARBA" id="ARBA00023098"/>
    </source>
</evidence>
<sequence>MEGELKNLVMTWFLTTLSLYYCYHFSAKISKGLTRLVSIFPVLILLSVLPFNLHTFHLGAPHVLLLSWLPNFRLLLFAFDQGPLSPPSPKFLLFVLAACSPYKIKEKSVKIKNGGTPFQVPSLILEAANQIALLVFLFCSYNFKQYFHSHVLLILYFLHTYLSIQLSLAVAAIPAQILLPGVELEPQFKTPIRATSLQDFWGRRWNLRVSDTLRSTIYNPIKTLSTRIIGPRWASLPAVLATFVTSGLMHELLYYHIIRETPTWEITWFFVLQGIFIDIEIFLKKKLVATGKFKLHEAISGPLTLSIITLTAVWLCFTPLLRNGVDEKIIHESIVIVDFFKGSAKVL</sequence>
<feature type="transmembrane region" description="Helical" evidence="9">
    <location>
        <begin position="266"/>
        <end position="283"/>
    </location>
</feature>
<feature type="transmembrane region" description="Helical" evidence="9">
    <location>
        <begin position="153"/>
        <end position="179"/>
    </location>
</feature>
<keyword evidence="5 9" id="KW-1133">Transmembrane helix</keyword>
<reference evidence="11 12" key="1">
    <citation type="journal article" date="2024" name="G3 (Bethesda)">
        <title>Genome assembly of Hibiscus sabdariffa L. provides insights into metabolisms of medicinal natural products.</title>
        <authorList>
            <person name="Kim T."/>
        </authorList>
    </citation>
    <scope>NUCLEOTIDE SEQUENCE [LARGE SCALE GENOMIC DNA]</scope>
    <source>
        <strain evidence="11">TK-2024</strain>
        <tissue evidence="11">Old leaves</tissue>
    </source>
</reference>
<feature type="transmembrane region" description="Helical" evidence="9">
    <location>
        <begin position="7"/>
        <end position="26"/>
    </location>
</feature>
<keyword evidence="6" id="KW-0443">Lipid metabolism</keyword>
<evidence type="ECO:0000259" key="10">
    <source>
        <dbReference type="Pfam" id="PF13813"/>
    </source>
</evidence>
<dbReference type="InterPro" id="IPR044851">
    <property type="entry name" value="Wax_synthase"/>
</dbReference>
<evidence type="ECO:0000256" key="9">
    <source>
        <dbReference type="SAM" id="Phobius"/>
    </source>
</evidence>
<feature type="transmembrane region" description="Helical" evidence="9">
    <location>
        <begin position="303"/>
        <end position="321"/>
    </location>
</feature>
<organism evidence="11 12">
    <name type="scientific">Hibiscus sabdariffa</name>
    <name type="common">roselle</name>
    <dbReference type="NCBI Taxonomy" id="183260"/>
    <lineage>
        <taxon>Eukaryota</taxon>
        <taxon>Viridiplantae</taxon>
        <taxon>Streptophyta</taxon>
        <taxon>Embryophyta</taxon>
        <taxon>Tracheophyta</taxon>
        <taxon>Spermatophyta</taxon>
        <taxon>Magnoliopsida</taxon>
        <taxon>eudicotyledons</taxon>
        <taxon>Gunneridae</taxon>
        <taxon>Pentapetalae</taxon>
        <taxon>rosids</taxon>
        <taxon>malvids</taxon>
        <taxon>Malvales</taxon>
        <taxon>Malvaceae</taxon>
        <taxon>Malvoideae</taxon>
        <taxon>Hibiscus</taxon>
    </lineage>
</organism>
<keyword evidence="4 9" id="KW-0812">Transmembrane</keyword>
<evidence type="ECO:0000256" key="4">
    <source>
        <dbReference type="ARBA" id="ARBA00022692"/>
    </source>
</evidence>
<dbReference type="Pfam" id="PF13813">
    <property type="entry name" value="MBOAT_2"/>
    <property type="match status" value="1"/>
</dbReference>
<keyword evidence="3" id="KW-0808">Transferase</keyword>
<dbReference type="EMBL" id="JBBPBM010001094">
    <property type="protein sequence ID" value="KAK8487411.1"/>
    <property type="molecule type" value="Genomic_DNA"/>
</dbReference>
<evidence type="ECO:0000256" key="8">
    <source>
        <dbReference type="ARBA" id="ARBA00023315"/>
    </source>
</evidence>
<proteinExistence type="inferred from homology"/>
<comment type="caution">
    <text evidence="11">The sequence shown here is derived from an EMBL/GenBank/DDBJ whole genome shotgun (WGS) entry which is preliminary data.</text>
</comment>
<keyword evidence="8" id="KW-0012">Acyltransferase</keyword>